<dbReference type="Pfam" id="PF04977">
    <property type="entry name" value="DivIC"/>
    <property type="match status" value="1"/>
</dbReference>
<keyword evidence="1" id="KW-0472">Membrane</keyword>
<dbReference type="InterPro" id="IPR007060">
    <property type="entry name" value="FtsL/DivIC"/>
</dbReference>
<evidence type="ECO:0000256" key="1">
    <source>
        <dbReference type="SAM" id="Phobius"/>
    </source>
</evidence>
<dbReference type="EMBL" id="JACHOB010000004">
    <property type="protein sequence ID" value="MBB4659506.1"/>
    <property type="molecule type" value="Genomic_DNA"/>
</dbReference>
<keyword evidence="2" id="KW-0132">Cell division</keyword>
<name>A0A840I3C6_9PROT</name>
<keyword evidence="1" id="KW-1133">Transmembrane helix</keyword>
<keyword evidence="3" id="KW-1185">Reference proteome</keyword>
<sequence length="136" mass="14840">MTKKTEAIQTFLVRTVLVQTVLPAALIVGIAYNALVTVNGEEGRKAAHLLREEVAEQTARLDEARARTAALSDHADRLLTASLDQDLLEERLRARLGLVAQDEYMVRMGDVDRLAGLETLDDPVQYAALRAGGSGR</sequence>
<dbReference type="RefSeq" id="WP_183818180.1">
    <property type="nucleotide sequence ID" value="NZ_JACHOB010000004.1"/>
</dbReference>
<proteinExistence type="predicted"/>
<feature type="transmembrane region" description="Helical" evidence="1">
    <location>
        <begin position="12"/>
        <end position="35"/>
    </location>
</feature>
<organism evidence="2 3">
    <name type="scientific">Parvularcula dongshanensis</name>
    <dbReference type="NCBI Taxonomy" id="1173995"/>
    <lineage>
        <taxon>Bacteria</taxon>
        <taxon>Pseudomonadati</taxon>
        <taxon>Pseudomonadota</taxon>
        <taxon>Alphaproteobacteria</taxon>
        <taxon>Parvularculales</taxon>
        <taxon>Parvularculaceae</taxon>
        <taxon>Parvularcula</taxon>
    </lineage>
</organism>
<keyword evidence="1" id="KW-0812">Transmembrane</keyword>
<protein>
    <submittedName>
        <fullName evidence="2">Cell division protein FtsB</fullName>
    </submittedName>
</protein>
<evidence type="ECO:0000313" key="2">
    <source>
        <dbReference type="EMBL" id="MBB4659506.1"/>
    </source>
</evidence>
<gene>
    <name evidence="2" type="ORF">GGQ59_002043</name>
</gene>
<evidence type="ECO:0000313" key="3">
    <source>
        <dbReference type="Proteomes" id="UP000563524"/>
    </source>
</evidence>
<comment type="caution">
    <text evidence="2">The sequence shown here is derived from an EMBL/GenBank/DDBJ whole genome shotgun (WGS) entry which is preliminary data.</text>
</comment>
<dbReference type="Proteomes" id="UP000563524">
    <property type="component" value="Unassembled WGS sequence"/>
</dbReference>
<reference evidence="2 3" key="1">
    <citation type="submission" date="2020-08" db="EMBL/GenBank/DDBJ databases">
        <title>Genomic Encyclopedia of Type Strains, Phase IV (KMG-IV): sequencing the most valuable type-strain genomes for metagenomic binning, comparative biology and taxonomic classification.</title>
        <authorList>
            <person name="Goeker M."/>
        </authorList>
    </citation>
    <scope>NUCLEOTIDE SEQUENCE [LARGE SCALE GENOMIC DNA]</scope>
    <source>
        <strain evidence="2 3">DSM 102850</strain>
    </source>
</reference>
<accession>A0A840I3C6</accession>
<dbReference type="GO" id="GO:0051301">
    <property type="term" value="P:cell division"/>
    <property type="evidence" value="ECO:0007669"/>
    <property type="project" value="UniProtKB-KW"/>
</dbReference>
<keyword evidence="2" id="KW-0131">Cell cycle</keyword>
<dbReference type="AlphaFoldDB" id="A0A840I3C6"/>